<name>A0A8J3WDC3_PLARO</name>
<feature type="region of interest" description="Disordered" evidence="1">
    <location>
        <begin position="344"/>
        <end position="367"/>
    </location>
</feature>
<feature type="compositionally biased region" description="Pro residues" evidence="1">
    <location>
        <begin position="167"/>
        <end position="183"/>
    </location>
</feature>
<evidence type="ECO:0000256" key="2">
    <source>
        <dbReference type="SAM" id="SignalP"/>
    </source>
</evidence>
<feature type="chain" id="PRO_5035281410" description="Ig-like domain-containing protein" evidence="2">
    <location>
        <begin position="23"/>
        <end position="749"/>
    </location>
</feature>
<gene>
    <name evidence="3" type="ORF">Pro02_35830</name>
</gene>
<keyword evidence="4" id="KW-1185">Reference proteome</keyword>
<dbReference type="EMBL" id="BOOI01000032">
    <property type="protein sequence ID" value="GIH85175.1"/>
    <property type="molecule type" value="Genomic_DNA"/>
</dbReference>
<organism evidence="3 4">
    <name type="scientific">Planobispora rosea</name>
    <dbReference type="NCBI Taxonomy" id="35762"/>
    <lineage>
        <taxon>Bacteria</taxon>
        <taxon>Bacillati</taxon>
        <taxon>Actinomycetota</taxon>
        <taxon>Actinomycetes</taxon>
        <taxon>Streptosporangiales</taxon>
        <taxon>Streptosporangiaceae</taxon>
        <taxon>Planobispora</taxon>
    </lineage>
</organism>
<dbReference type="AlphaFoldDB" id="A0A8J3WDC3"/>
<evidence type="ECO:0000256" key="1">
    <source>
        <dbReference type="SAM" id="MobiDB-lite"/>
    </source>
</evidence>
<feature type="region of interest" description="Disordered" evidence="1">
    <location>
        <begin position="161"/>
        <end position="194"/>
    </location>
</feature>
<sequence>MLLSLGTAGVLFAGLLAGPASAAAAQGPARGTVQSAAPGAVTQKTASHTVAAPAVKVAVGKVKASPARHSGGCPATVDFSAVIAAKGTGTVKYRWVRGDGSRGSVKTIKVRGATTRKTVVRDRQSFDWNVSGWQAIEIVGRKGLSRKAYFNVSCSGGEPVVYDRTHPLPPAPDPTGKPSPGPTDRPQEPVRAAASVTATPAAYTGPCPATGQPVRFDALIQVDRVPARVAYQWIDSADGAGPVQYLDFAAADARSRTVSLTHPVKTTATGWKSVDIISPAGSVDSLRANYSVTCADPAPEQKITPAAAVDKPSYTGTCPVALTFTGTITVTKVPVKVKYQWRDSQGGVGPEQELEFTGTPGGKPVTPHTMTVRYDDEVPTVKGAGTLRILSPAAEPDVAQAAFTVTCTGGTTPPPAVVTASDIKVEPSSYTGPCPGSYGVAHTVSAKITVTKPMTVKYQWISHQGPWPGPDSVFSVTFTEPGSKTVSNTFGSGPNGYKGTKRLKIVDPAGGGETADASFNTVCVNPDVTASDMKVDPAHYTGPCKTPADVERSVSAKIKVTKPMAVKYRWIDQQGRPWFSSGPFSTTFHSAGSKTVANGFKSVATARGSVRLEVVEPAGVPVTEAAEFSTVCVNPSVSGVSKQRTDENEECGPGRSAEFALSAKLAVADGPASVGYRWYRRSNETGNRWTLISGGTASFTGTGKQEKTITGTYGTRRSESGYFKVELTEPYEGSAQTGFLVTCQSRHDR</sequence>
<proteinExistence type="predicted"/>
<feature type="signal peptide" evidence="2">
    <location>
        <begin position="1"/>
        <end position="22"/>
    </location>
</feature>
<accession>A0A8J3WDC3</accession>
<protein>
    <recommendedName>
        <fullName evidence="5">Ig-like domain-containing protein</fullName>
    </recommendedName>
</protein>
<dbReference type="Proteomes" id="UP000655044">
    <property type="component" value="Unassembled WGS sequence"/>
</dbReference>
<evidence type="ECO:0008006" key="5">
    <source>
        <dbReference type="Google" id="ProtNLM"/>
    </source>
</evidence>
<reference evidence="3" key="1">
    <citation type="submission" date="2021-01" db="EMBL/GenBank/DDBJ databases">
        <title>Whole genome shotgun sequence of Planobispora rosea NBRC 15558.</title>
        <authorList>
            <person name="Komaki H."/>
            <person name="Tamura T."/>
        </authorList>
    </citation>
    <scope>NUCLEOTIDE SEQUENCE</scope>
    <source>
        <strain evidence="3">NBRC 15558</strain>
    </source>
</reference>
<comment type="caution">
    <text evidence="3">The sequence shown here is derived from an EMBL/GenBank/DDBJ whole genome shotgun (WGS) entry which is preliminary data.</text>
</comment>
<evidence type="ECO:0000313" key="3">
    <source>
        <dbReference type="EMBL" id="GIH85175.1"/>
    </source>
</evidence>
<evidence type="ECO:0000313" key="4">
    <source>
        <dbReference type="Proteomes" id="UP000655044"/>
    </source>
</evidence>
<keyword evidence="2" id="KW-0732">Signal</keyword>